<keyword evidence="12" id="KW-1185">Reference proteome</keyword>
<comment type="catalytic activity">
    <reaction evidence="9 10">
        <text>D-gluconate + ATP = 6-phospho-D-gluconate + ADP + H(+)</text>
        <dbReference type="Rhea" id="RHEA:19433"/>
        <dbReference type="ChEBI" id="CHEBI:15378"/>
        <dbReference type="ChEBI" id="CHEBI:18391"/>
        <dbReference type="ChEBI" id="CHEBI:30616"/>
        <dbReference type="ChEBI" id="CHEBI:58759"/>
        <dbReference type="ChEBI" id="CHEBI:456216"/>
        <dbReference type="EC" id="2.7.1.12"/>
    </reaction>
</comment>
<evidence type="ECO:0000256" key="9">
    <source>
        <dbReference type="ARBA" id="ARBA00048090"/>
    </source>
</evidence>
<comment type="pathway">
    <text evidence="1">Carbohydrate acid metabolism.</text>
</comment>
<keyword evidence="8" id="KW-0311">Gluconate utilization</keyword>
<dbReference type="NCBIfam" id="TIGR01313">
    <property type="entry name" value="therm_gnt_kin"/>
    <property type="match status" value="1"/>
</dbReference>
<dbReference type="PANTHER" id="PTHR43442">
    <property type="entry name" value="GLUCONOKINASE-RELATED"/>
    <property type="match status" value="1"/>
</dbReference>
<dbReference type="CDD" id="cd02021">
    <property type="entry name" value="GntK"/>
    <property type="match status" value="1"/>
</dbReference>
<evidence type="ECO:0000256" key="7">
    <source>
        <dbReference type="ARBA" id="ARBA00022840"/>
    </source>
</evidence>
<keyword evidence="7 10" id="KW-0067">ATP-binding</keyword>
<evidence type="ECO:0000256" key="1">
    <source>
        <dbReference type="ARBA" id="ARBA00004761"/>
    </source>
</evidence>
<evidence type="ECO:0000256" key="3">
    <source>
        <dbReference type="ARBA" id="ARBA00012054"/>
    </source>
</evidence>
<dbReference type="PANTHER" id="PTHR43442:SF3">
    <property type="entry name" value="GLUCONOKINASE-RELATED"/>
    <property type="match status" value="1"/>
</dbReference>
<dbReference type="RefSeq" id="WP_086632090.1">
    <property type="nucleotide sequence ID" value="NZ_JOPB01000005.1"/>
</dbReference>
<comment type="similarity">
    <text evidence="2 10">Belongs to the gluconokinase GntK/GntV family.</text>
</comment>
<evidence type="ECO:0000313" key="12">
    <source>
        <dbReference type="Proteomes" id="UP000194946"/>
    </source>
</evidence>
<keyword evidence="4 10" id="KW-0808">Transferase</keyword>
<keyword evidence="5 10" id="KW-0547">Nucleotide-binding</keyword>
<dbReference type="EMBL" id="JOPB01000005">
    <property type="protein sequence ID" value="OUI78612.1"/>
    <property type="molecule type" value="Genomic_DNA"/>
</dbReference>
<dbReference type="EC" id="2.7.1.12" evidence="3 10"/>
<evidence type="ECO:0000256" key="5">
    <source>
        <dbReference type="ARBA" id="ARBA00022741"/>
    </source>
</evidence>
<evidence type="ECO:0000256" key="4">
    <source>
        <dbReference type="ARBA" id="ARBA00022679"/>
    </source>
</evidence>
<evidence type="ECO:0000256" key="8">
    <source>
        <dbReference type="ARBA" id="ARBA00023064"/>
    </source>
</evidence>
<dbReference type="GO" id="GO:0019521">
    <property type="term" value="P:D-gluconate metabolic process"/>
    <property type="evidence" value="ECO:0007669"/>
    <property type="project" value="UniProtKB-KW"/>
</dbReference>
<evidence type="ECO:0000313" key="11">
    <source>
        <dbReference type="EMBL" id="OUI78612.1"/>
    </source>
</evidence>
<organism evidence="11 12">
    <name type="scientific">Commensalibacter intestini</name>
    <dbReference type="NCBI Taxonomy" id="479936"/>
    <lineage>
        <taxon>Bacteria</taxon>
        <taxon>Pseudomonadati</taxon>
        <taxon>Pseudomonadota</taxon>
        <taxon>Alphaproteobacteria</taxon>
        <taxon>Acetobacterales</taxon>
        <taxon>Acetobacteraceae</taxon>
    </lineage>
</organism>
<dbReference type="Pfam" id="PF13238">
    <property type="entry name" value="AAA_18"/>
    <property type="match status" value="1"/>
</dbReference>
<dbReference type="GO" id="GO:0005737">
    <property type="term" value="C:cytoplasm"/>
    <property type="evidence" value="ECO:0007669"/>
    <property type="project" value="TreeGrafter"/>
</dbReference>
<name>A0A251ZVE5_9PROT</name>
<dbReference type="GO" id="GO:0046316">
    <property type="term" value="F:gluconokinase activity"/>
    <property type="evidence" value="ECO:0007669"/>
    <property type="project" value="UniProtKB-EC"/>
</dbReference>
<dbReference type="InterPro" id="IPR006001">
    <property type="entry name" value="Therm_gnt_kin"/>
</dbReference>
<dbReference type="Proteomes" id="UP000194946">
    <property type="component" value="Unassembled WGS sequence"/>
</dbReference>
<dbReference type="GO" id="GO:0005524">
    <property type="term" value="F:ATP binding"/>
    <property type="evidence" value="ECO:0007669"/>
    <property type="project" value="UniProtKB-KW"/>
</dbReference>
<dbReference type="InterPro" id="IPR027417">
    <property type="entry name" value="P-loop_NTPase"/>
</dbReference>
<proteinExistence type="inferred from homology"/>
<accession>A0A251ZVE5</accession>
<protein>
    <recommendedName>
        <fullName evidence="3 10">Gluconokinase</fullName>
        <ecNumber evidence="3 10">2.7.1.12</ecNumber>
    </recommendedName>
</protein>
<dbReference type="AlphaFoldDB" id="A0A251ZVE5"/>
<reference evidence="12" key="1">
    <citation type="submission" date="2014-06" db="EMBL/GenBank/DDBJ databases">
        <authorList>
            <person name="Winans N.J."/>
            <person name="Newell P.D."/>
            <person name="Douglas A.E."/>
        </authorList>
    </citation>
    <scope>NUCLEOTIDE SEQUENCE [LARGE SCALE GENOMIC DNA]</scope>
    <source>
        <strain evidence="12">DmL_052</strain>
    </source>
</reference>
<evidence type="ECO:0000256" key="6">
    <source>
        <dbReference type="ARBA" id="ARBA00022777"/>
    </source>
</evidence>
<keyword evidence="6 10" id="KW-0418">Kinase</keyword>
<sequence length="185" mass="21069">MTQPIVDLSLIKPSLLVVMGVSGCGKSKLAKGLQQQLNWPFQEGDSLHSEHNVQKMSEGIPLTDEDRLPWLGKCHDWLKERETTGNGSGILTCSALKKSYRDLLRKDIHGSFYFIYIHVPQDILLQRLQKRKGHFMPASLLSSQLETLDPPHADEPFIEVLVKNDPFEEVLQKILYQLQQHSIKS</sequence>
<gene>
    <name evidence="11" type="ORF">HK18_06865</name>
</gene>
<dbReference type="FunFam" id="3.40.50.300:FF:000522">
    <property type="entry name" value="Gluconokinase"/>
    <property type="match status" value="1"/>
</dbReference>
<dbReference type="Gene3D" id="3.40.50.300">
    <property type="entry name" value="P-loop containing nucleotide triphosphate hydrolases"/>
    <property type="match status" value="1"/>
</dbReference>
<comment type="caution">
    <text evidence="11">The sequence shown here is derived from an EMBL/GenBank/DDBJ whole genome shotgun (WGS) entry which is preliminary data.</text>
</comment>
<evidence type="ECO:0000256" key="2">
    <source>
        <dbReference type="ARBA" id="ARBA00008420"/>
    </source>
</evidence>
<dbReference type="SUPFAM" id="SSF52540">
    <property type="entry name" value="P-loop containing nucleoside triphosphate hydrolases"/>
    <property type="match status" value="1"/>
</dbReference>
<evidence type="ECO:0000256" key="10">
    <source>
        <dbReference type="RuleBase" id="RU363066"/>
    </source>
</evidence>